<evidence type="ECO:0000313" key="1">
    <source>
        <dbReference type="EMBL" id="VDD23945.1"/>
    </source>
</evidence>
<reference evidence="1" key="1">
    <citation type="submission" date="2018-11" db="EMBL/GenBank/DDBJ databases">
        <authorList>
            <consortium name="Genoscope - CEA"/>
            <person name="William W."/>
        </authorList>
    </citation>
    <scope>NUCLEOTIDE SEQUENCE</scope>
</reference>
<name>A0A3P6DPA5_BRAOL</name>
<protein>
    <submittedName>
        <fullName evidence="1">Uncharacterized protein</fullName>
    </submittedName>
</protein>
<proteinExistence type="predicted"/>
<gene>
    <name evidence="1" type="ORF">BOLC2T09851H</name>
</gene>
<sequence length="87" mass="9571">MALSVSSRKGETTNPRFDFSASSIFGSFTIQTNRASSCSSFIRLSWAKKEGINNTAKVLHFQCFVSGTKRKRYASGTPTGKDCCFTQ</sequence>
<dbReference type="EMBL" id="LR031874">
    <property type="protein sequence ID" value="VDD23945.1"/>
    <property type="molecule type" value="Genomic_DNA"/>
</dbReference>
<accession>A0A3P6DPA5</accession>
<organism evidence="1">
    <name type="scientific">Brassica oleracea</name>
    <name type="common">Wild cabbage</name>
    <dbReference type="NCBI Taxonomy" id="3712"/>
    <lineage>
        <taxon>Eukaryota</taxon>
        <taxon>Viridiplantae</taxon>
        <taxon>Streptophyta</taxon>
        <taxon>Embryophyta</taxon>
        <taxon>Tracheophyta</taxon>
        <taxon>Spermatophyta</taxon>
        <taxon>Magnoliopsida</taxon>
        <taxon>eudicotyledons</taxon>
        <taxon>Gunneridae</taxon>
        <taxon>Pentapetalae</taxon>
        <taxon>rosids</taxon>
        <taxon>malvids</taxon>
        <taxon>Brassicales</taxon>
        <taxon>Brassicaceae</taxon>
        <taxon>Brassiceae</taxon>
        <taxon>Brassica</taxon>
    </lineage>
</organism>
<dbReference type="AlphaFoldDB" id="A0A3P6DPA5"/>